<sequence>MAIAVLMLACRLAAKSAAIGEIWGKHQAGHRNQRYPDRSHARYVGCGLEASVRWILRCQRMRRRAAHSRCGLNATLINDKAMPACAAEIRSPRLLTIQVGTDRDTLQSALAQSAELTFQSAGAAQTRIDLEGADEAIKALNACVK</sequence>
<dbReference type="EMBL" id="JAGGJR010000009">
    <property type="protein sequence ID" value="MBP1875188.1"/>
    <property type="molecule type" value="Genomic_DNA"/>
</dbReference>
<comment type="caution">
    <text evidence="1">The sequence shown here is derived from an EMBL/GenBank/DDBJ whole genome shotgun (WGS) entry which is preliminary data.</text>
</comment>
<name>A0ACC5T245_ENSAD</name>
<reference evidence="1" key="1">
    <citation type="submission" date="2021-03" db="EMBL/GenBank/DDBJ databases">
        <title>Genomic Encyclopedia of Type Strains, Phase IV (KMG-IV): sequencing the most valuable type-strain genomes for metagenomic binning, comparative biology and taxonomic classification.</title>
        <authorList>
            <person name="Goeker M."/>
        </authorList>
    </citation>
    <scope>NUCLEOTIDE SEQUENCE</scope>
    <source>
        <strain evidence="1">DSM 18131</strain>
    </source>
</reference>
<proteinExistence type="predicted"/>
<accession>A0ACC5T245</accession>
<dbReference type="Proteomes" id="UP000823773">
    <property type="component" value="Unassembled WGS sequence"/>
</dbReference>
<keyword evidence="2" id="KW-1185">Reference proteome</keyword>
<evidence type="ECO:0000313" key="1">
    <source>
        <dbReference type="EMBL" id="MBP1875188.1"/>
    </source>
</evidence>
<evidence type="ECO:0000313" key="2">
    <source>
        <dbReference type="Proteomes" id="UP000823773"/>
    </source>
</evidence>
<protein>
    <submittedName>
        <fullName evidence="1">Uncharacterized protein</fullName>
    </submittedName>
</protein>
<gene>
    <name evidence="1" type="ORF">J2Z19_004921</name>
</gene>
<organism evidence="1 2">
    <name type="scientific">Ensifer adhaerens</name>
    <name type="common">Sinorhizobium morelense</name>
    <dbReference type="NCBI Taxonomy" id="106592"/>
    <lineage>
        <taxon>Bacteria</taxon>
        <taxon>Pseudomonadati</taxon>
        <taxon>Pseudomonadota</taxon>
        <taxon>Alphaproteobacteria</taxon>
        <taxon>Hyphomicrobiales</taxon>
        <taxon>Rhizobiaceae</taxon>
        <taxon>Sinorhizobium/Ensifer group</taxon>
        <taxon>Ensifer</taxon>
    </lineage>
</organism>